<dbReference type="Pfam" id="PF01171">
    <property type="entry name" value="ATP_bind_3"/>
    <property type="match status" value="1"/>
</dbReference>
<keyword evidence="4 6" id="KW-0067">ATP-binding</keyword>
<dbReference type="Proteomes" id="UP000319143">
    <property type="component" value="Unassembled WGS sequence"/>
</dbReference>
<organism evidence="8 9">
    <name type="scientific">Novipirellula artificiosorum</name>
    <dbReference type="NCBI Taxonomy" id="2528016"/>
    <lineage>
        <taxon>Bacteria</taxon>
        <taxon>Pseudomonadati</taxon>
        <taxon>Planctomycetota</taxon>
        <taxon>Planctomycetia</taxon>
        <taxon>Pirellulales</taxon>
        <taxon>Pirellulaceae</taxon>
        <taxon>Novipirellula</taxon>
    </lineage>
</organism>
<dbReference type="OrthoDB" id="9807403at2"/>
<evidence type="ECO:0000256" key="6">
    <source>
        <dbReference type="HAMAP-Rule" id="MF_01161"/>
    </source>
</evidence>
<dbReference type="PANTHER" id="PTHR43033:SF1">
    <property type="entry name" value="TRNA(ILE)-LYSIDINE SYNTHASE-RELATED"/>
    <property type="match status" value="1"/>
</dbReference>
<dbReference type="CDD" id="cd01992">
    <property type="entry name" value="TilS_N"/>
    <property type="match status" value="1"/>
</dbReference>
<protein>
    <recommendedName>
        <fullName evidence="6">tRNA(Ile)-lysidine synthase</fullName>
        <ecNumber evidence="6">6.3.4.19</ecNumber>
    </recommendedName>
    <alternativeName>
        <fullName evidence="6">tRNA(Ile)-2-lysyl-cytidine synthase</fullName>
    </alternativeName>
    <alternativeName>
        <fullName evidence="6">tRNA(Ile)-lysidine synthetase</fullName>
    </alternativeName>
</protein>
<evidence type="ECO:0000313" key="8">
    <source>
        <dbReference type="EMBL" id="TWU40681.1"/>
    </source>
</evidence>
<feature type="binding site" evidence="6">
    <location>
        <begin position="57"/>
        <end position="62"/>
    </location>
    <ligand>
        <name>ATP</name>
        <dbReference type="ChEBI" id="CHEBI:30616"/>
    </ligand>
</feature>
<dbReference type="InterPro" id="IPR012094">
    <property type="entry name" value="tRNA_Ile_lys_synt"/>
</dbReference>
<reference evidence="8 9" key="1">
    <citation type="submission" date="2019-02" db="EMBL/GenBank/DDBJ databases">
        <title>Deep-cultivation of Planctomycetes and their phenomic and genomic characterization uncovers novel biology.</title>
        <authorList>
            <person name="Wiegand S."/>
            <person name="Jogler M."/>
            <person name="Boedeker C."/>
            <person name="Pinto D."/>
            <person name="Vollmers J."/>
            <person name="Rivas-Marin E."/>
            <person name="Kohn T."/>
            <person name="Peeters S.H."/>
            <person name="Heuer A."/>
            <person name="Rast P."/>
            <person name="Oberbeckmann S."/>
            <person name="Bunk B."/>
            <person name="Jeske O."/>
            <person name="Meyerdierks A."/>
            <person name="Storesund J.E."/>
            <person name="Kallscheuer N."/>
            <person name="Luecker S."/>
            <person name="Lage O.M."/>
            <person name="Pohl T."/>
            <person name="Merkel B.J."/>
            <person name="Hornburger P."/>
            <person name="Mueller R.-W."/>
            <person name="Bruemmer F."/>
            <person name="Labrenz M."/>
            <person name="Spormann A.M."/>
            <person name="Op Den Camp H."/>
            <person name="Overmann J."/>
            <person name="Amann R."/>
            <person name="Jetten M.S.M."/>
            <person name="Mascher T."/>
            <person name="Medema M.H."/>
            <person name="Devos D.P."/>
            <person name="Kaster A.-K."/>
            <person name="Ovreas L."/>
            <person name="Rohde M."/>
            <person name="Galperin M.Y."/>
            <person name="Jogler C."/>
        </authorList>
    </citation>
    <scope>NUCLEOTIDE SEQUENCE [LARGE SCALE GENOMIC DNA]</scope>
    <source>
        <strain evidence="8 9">Poly41</strain>
    </source>
</reference>
<dbReference type="GO" id="GO:0005737">
    <property type="term" value="C:cytoplasm"/>
    <property type="evidence" value="ECO:0007669"/>
    <property type="project" value="UniProtKB-SubCell"/>
</dbReference>
<evidence type="ECO:0000256" key="3">
    <source>
        <dbReference type="ARBA" id="ARBA00022741"/>
    </source>
</evidence>
<evidence type="ECO:0000256" key="1">
    <source>
        <dbReference type="ARBA" id="ARBA00022598"/>
    </source>
</evidence>
<dbReference type="NCBIfam" id="TIGR02432">
    <property type="entry name" value="lysidine_TilS_N"/>
    <property type="match status" value="1"/>
</dbReference>
<proteinExistence type="inferred from homology"/>
<dbReference type="InterPro" id="IPR012795">
    <property type="entry name" value="tRNA_Ile_lys_synt_N"/>
</dbReference>
<keyword evidence="2 6" id="KW-0819">tRNA processing</keyword>
<comment type="subcellular location">
    <subcellularLocation>
        <location evidence="6">Cytoplasm</location>
    </subcellularLocation>
</comment>
<comment type="similarity">
    <text evidence="6">Belongs to the tRNA(Ile)-lysidine synthase family.</text>
</comment>
<dbReference type="AlphaFoldDB" id="A0A5C6DZ45"/>
<keyword evidence="3 6" id="KW-0547">Nucleotide-binding</keyword>
<dbReference type="SUPFAM" id="SSF52402">
    <property type="entry name" value="Adenine nucleotide alpha hydrolases-like"/>
    <property type="match status" value="1"/>
</dbReference>
<accession>A0A5C6DZ45</accession>
<evidence type="ECO:0000313" key="9">
    <source>
        <dbReference type="Proteomes" id="UP000319143"/>
    </source>
</evidence>
<comment type="catalytic activity">
    <reaction evidence="5 6">
        <text>cytidine(34) in tRNA(Ile2) + L-lysine + ATP = lysidine(34) in tRNA(Ile2) + AMP + diphosphate + H(+)</text>
        <dbReference type="Rhea" id="RHEA:43744"/>
        <dbReference type="Rhea" id="RHEA-COMP:10625"/>
        <dbReference type="Rhea" id="RHEA-COMP:10670"/>
        <dbReference type="ChEBI" id="CHEBI:15378"/>
        <dbReference type="ChEBI" id="CHEBI:30616"/>
        <dbReference type="ChEBI" id="CHEBI:32551"/>
        <dbReference type="ChEBI" id="CHEBI:33019"/>
        <dbReference type="ChEBI" id="CHEBI:82748"/>
        <dbReference type="ChEBI" id="CHEBI:83665"/>
        <dbReference type="ChEBI" id="CHEBI:456215"/>
        <dbReference type="EC" id="6.3.4.19"/>
    </reaction>
</comment>
<sequence>MCNLVHSTARVFTHALPIDLMTPPLSEDDSWAAFCVAISRAWAVSRWGSVGVVVGCSGGADSVALLRALCELRSHRLPDACQGFIVAAHLNHGIRGDESDGDQAFVRELADELGVDFLTDNVVGDPSTDEDSLRRFRMSFLRQQAERIGARYVALGHTADDNIETVLHHLFRGTGPAGLAGIAPHRSLGQDLVLTRPMLSITRRVVREVLDSVGQRWREDSSNQNGDYRRNWIRHELIPLVRSKYPDAENAMARAARSQREWRSVIDSLADDWRDRHLISADPLELGRDASTDSCIVIAALQQIWTEQGWPQRAMTMRHWQQLYNSINAASDTVDRYQMPGGIDVCCAERGVVLDATSLRRSP</sequence>
<dbReference type="HAMAP" id="MF_01161">
    <property type="entry name" value="tRNA_Ile_lys_synt"/>
    <property type="match status" value="1"/>
</dbReference>
<name>A0A5C6DZ45_9BACT</name>
<comment type="domain">
    <text evidence="6">The N-terminal region contains the highly conserved SGGXDS motif, predicted to be a P-loop motif involved in ATP binding.</text>
</comment>
<dbReference type="EMBL" id="SJPV01000002">
    <property type="protein sequence ID" value="TWU40681.1"/>
    <property type="molecule type" value="Genomic_DNA"/>
</dbReference>
<gene>
    <name evidence="6 8" type="primary">tilS</name>
    <name evidence="8" type="ORF">Poly41_15160</name>
</gene>
<comment type="function">
    <text evidence="6">Ligates lysine onto the cytidine present at position 34 of the AUA codon-specific tRNA(Ile) that contains the anticodon CAU, in an ATP-dependent manner. Cytidine is converted to lysidine, thus changing the amino acid specificity of the tRNA from methionine to isoleucine.</text>
</comment>
<evidence type="ECO:0000256" key="2">
    <source>
        <dbReference type="ARBA" id="ARBA00022694"/>
    </source>
</evidence>
<dbReference type="InterPro" id="IPR011063">
    <property type="entry name" value="TilS/TtcA_N"/>
</dbReference>
<keyword evidence="9" id="KW-1185">Reference proteome</keyword>
<dbReference type="EC" id="6.3.4.19" evidence="6"/>
<feature type="domain" description="tRNA(Ile)-lysidine/2-thiocytidine synthase N-terminal" evidence="7">
    <location>
        <begin position="52"/>
        <end position="236"/>
    </location>
</feature>
<comment type="caution">
    <text evidence="8">The sequence shown here is derived from an EMBL/GenBank/DDBJ whole genome shotgun (WGS) entry which is preliminary data.</text>
</comment>
<dbReference type="PANTHER" id="PTHR43033">
    <property type="entry name" value="TRNA(ILE)-LYSIDINE SYNTHASE-RELATED"/>
    <property type="match status" value="1"/>
</dbReference>
<dbReference type="Gene3D" id="3.40.50.620">
    <property type="entry name" value="HUPs"/>
    <property type="match status" value="1"/>
</dbReference>
<dbReference type="GO" id="GO:0032267">
    <property type="term" value="F:tRNA(Ile)-lysidine synthase activity"/>
    <property type="evidence" value="ECO:0007669"/>
    <property type="project" value="UniProtKB-EC"/>
</dbReference>
<dbReference type="InterPro" id="IPR014729">
    <property type="entry name" value="Rossmann-like_a/b/a_fold"/>
</dbReference>
<keyword evidence="1 6" id="KW-0436">Ligase</keyword>
<dbReference type="GO" id="GO:0005524">
    <property type="term" value="F:ATP binding"/>
    <property type="evidence" value="ECO:0007669"/>
    <property type="project" value="UniProtKB-UniRule"/>
</dbReference>
<keyword evidence="6" id="KW-0963">Cytoplasm</keyword>
<dbReference type="GO" id="GO:0006400">
    <property type="term" value="P:tRNA modification"/>
    <property type="evidence" value="ECO:0007669"/>
    <property type="project" value="UniProtKB-UniRule"/>
</dbReference>
<evidence type="ECO:0000256" key="4">
    <source>
        <dbReference type="ARBA" id="ARBA00022840"/>
    </source>
</evidence>
<evidence type="ECO:0000259" key="7">
    <source>
        <dbReference type="Pfam" id="PF01171"/>
    </source>
</evidence>
<evidence type="ECO:0000256" key="5">
    <source>
        <dbReference type="ARBA" id="ARBA00048539"/>
    </source>
</evidence>